<feature type="compositionally biased region" description="Polar residues" evidence="4">
    <location>
        <begin position="430"/>
        <end position="442"/>
    </location>
</feature>
<gene>
    <name evidence="8" type="ORF">Cgig2_030360</name>
</gene>
<evidence type="ECO:0000259" key="7">
    <source>
        <dbReference type="Pfam" id="PF25568"/>
    </source>
</evidence>
<feature type="domain" description="ATPase AAA-type core" evidence="5">
    <location>
        <begin position="234"/>
        <end position="355"/>
    </location>
</feature>
<comment type="caution">
    <text evidence="8">The sequence shown here is derived from an EMBL/GenBank/DDBJ whole genome shotgun (WGS) entry which is preliminary data.</text>
</comment>
<protein>
    <recommendedName>
        <fullName evidence="10">AAA+ ATPase domain-containing protein</fullName>
    </recommendedName>
</protein>
<feature type="domain" description="AAA+ ATPase At3g28540-like C-terminal" evidence="7">
    <location>
        <begin position="357"/>
        <end position="425"/>
    </location>
</feature>
<accession>A0A9Q1KHX0</accession>
<dbReference type="SUPFAM" id="SSF52540">
    <property type="entry name" value="P-loop containing nucleoside triphosphate hydrolases"/>
    <property type="match status" value="1"/>
</dbReference>
<evidence type="ECO:0000313" key="9">
    <source>
        <dbReference type="Proteomes" id="UP001153076"/>
    </source>
</evidence>
<dbReference type="Pfam" id="PF25568">
    <property type="entry name" value="AAA_lid_At3g28540"/>
    <property type="match status" value="1"/>
</dbReference>
<organism evidence="8 9">
    <name type="scientific">Carnegiea gigantea</name>
    <dbReference type="NCBI Taxonomy" id="171969"/>
    <lineage>
        <taxon>Eukaryota</taxon>
        <taxon>Viridiplantae</taxon>
        <taxon>Streptophyta</taxon>
        <taxon>Embryophyta</taxon>
        <taxon>Tracheophyta</taxon>
        <taxon>Spermatophyta</taxon>
        <taxon>Magnoliopsida</taxon>
        <taxon>eudicotyledons</taxon>
        <taxon>Gunneridae</taxon>
        <taxon>Pentapetalae</taxon>
        <taxon>Caryophyllales</taxon>
        <taxon>Cactineae</taxon>
        <taxon>Cactaceae</taxon>
        <taxon>Cactoideae</taxon>
        <taxon>Echinocereeae</taxon>
        <taxon>Carnegiea</taxon>
    </lineage>
</organism>
<evidence type="ECO:0000259" key="5">
    <source>
        <dbReference type="Pfam" id="PF00004"/>
    </source>
</evidence>
<dbReference type="InterPro" id="IPR025753">
    <property type="entry name" value="AAA_N_dom"/>
</dbReference>
<dbReference type="AlphaFoldDB" id="A0A9Q1KHX0"/>
<sequence>MWDRIGGQRVSNGAGEDAGKQLGPKQEQGQKSALRKIRTSKLKRWWRCVSDRFHEHQFLKIPEFNDNFQENQLFRRVSLYLNSIESLEDSDMTNLFSGDKPNHILLSLNPNQTVHDEFLGARISWTYQVGFGPSRSFLLRIRKRDKRRILRPYLQYIHSVSDEIDQTRRERRLYTNAPAGDAGRWRSVPFTHPATMDTIAMDSELKNKIKADLESFLKSKQYYHRLGRVWRRSYLLYGPSGTGKSSFVAAMAETLSYDVYDLDLSKVSGDADLKMLLLQTTPRSLILVEDFDRYVAGGGWNSSTPVTLSGILNFMDGVVNSCCDERVMVFTMTTKENVDPAILRPGRVDVHIHFPMCDFNSFRNLASSYLGVKEHKLFPQVEEIFLAGATLSPAEIGELMMANRNSPSRALKSVITALQTTANGEGKPTPRTSGFRSTVDSVSESDDPVEIGCKDGVKEIRNTLYGILRRKSMRKSDSFDLPT</sequence>
<dbReference type="InterPro" id="IPR003959">
    <property type="entry name" value="ATPase_AAA_core"/>
</dbReference>
<feature type="region of interest" description="Disordered" evidence="4">
    <location>
        <begin position="1"/>
        <end position="35"/>
    </location>
</feature>
<dbReference type="PANTHER" id="PTHR23070">
    <property type="entry name" value="BCS1 AAA-TYPE ATPASE"/>
    <property type="match status" value="1"/>
</dbReference>
<keyword evidence="9" id="KW-1185">Reference proteome</keyword>
<evidence type="ECO:0008006" key="10">
    <source>
        <dbReference type="Google" id="ProtNLM"/>
    </source>
</evidence>
<name>A0A9Q1KHX0_9CARY</name>
<dbReference type="OrthoDB" id="10251412at2759"/>
<dbReference type="InterPro" id="IPR050747">
    <property type="entry name" value="Mitochondrial_chaperone_BCS1"/>
</dbReference>
<dbReference type="Proteomes" id="UP001153076">
    <property type="component" value="Unassembled WGS sequence"/>
</dbReference>
<evidence type="ECO:0000256" key="1">
    <source>
        <dbReference type="ARBA" id="ARBA00001946"/>
    </source>
</evidence>
<dbReference type="InterPro" id="IPR027417">
    <property type="entry name" value="P-loop_NTPase"/>
</dbReference>
<keyword evidence="3" id="KW-0460">Magnesium</keyword>
<reference evidence="8" key="1">
    <citation type="submission" date="2022-04" db="EMBL/GenBank/DDBJ databases">
        <title>Carnegiea gigantea Genome sequencing and assembly v2.</title>
        <authorList>
            <person name="Copetti D."/>
            <person name="Sanderson M.J."/>
            <person name="Burquez A."/>
            <person name="Wojciechowski M.F."/>
        </authorList>
    </citation>
    <scope>NUCLEOTIDE SEQUENCE</scope>
    <source>
        <strain evidence="8">SGP5-SGP5p</strain>
        <tissue evidence="8">Aerial part</tissue>
    </source>
</reference>
<dbReference type="Pfam" id="PF14363">
    <property type="entry name" value="AAA_assoc"/>
    <property type="match status" value="1"/>
</dbReference>
<proteinExistence type="predicted"/>
<comment type="cofactor">
    <cofactor evidence="1">
        <name>Mg(2+)</name>
        <dbReference type="ChEBI" id="CHEBI:18420"/>
    </cofactor>
</comment>
<dbReference type="GO" id="GO:0016887">
    <property type="term" value="F:ATP hydrolysis activity"/>
    <property type="evidence" value="ECO:0007669"/>
    <property type="project" value="InterPro"/>
</dbReference>
<feature type="domain" description="AAA-type ATPase N-terminal" evidence="6">
    <location>
        <begin position="42"/>
        <end position="127"/>
    </location>
</feature>
<dbReference type="EMBL" id="JAKOGI010000091">
    <property type="protein sequence ID" value="KAJ8444686.1"/>
    <property type="molecule type" value="Genomic_DNA"/>
</dbReference>
<dbReference type="InterPro" id="IPR058017">
    <property type="entry name" value="At3g28540-like_C"/>
</dbReference>
<dbReference type="Pfam" id="PF00004">
    <property type="entry name" value="AAA"/>
    <property type="match status" value="1"/>
</dbReference>
<evidence type="ECO:0000256" key="3">
    <source>
        <dbReference type="ARBA" id="ARBA00022842"/>
    </source>
</evidence>
<evidence type="ECO:0000313" key="8">
    <source>
        <dbReference type="EMBL" id="KAJ8444686.1"/>
    </source>
</evidence>
<dbReference type="GO" id="GO:0005524">
    <property type="term" value="F:ATP binding"/>
    <property type="evidence" value="ECO:0007669"/>
    <property type="project" value="InterPro"/>
</dbReference>
<evidence type="ECO:0000256" key="2">
    <source>
        <dbReference type="ARBA" id="ARBA00022801"/>
    </source>
</evidence>
<dbReference type="Gene3D" id="3.40.50.300">
    <property type="entry name" value="P-loop containing nucleotide triphosphate hydrolases"/>
    <property type="match status" value="1"/>
</dbReference>
<evidence type="ECO:0000259" key="6">
    <source>
        <dbReference type="Pfam" id="PF14363"/>
    </source>
</evidence>
<feature type="region of interest" description="Disordered" evidence="4">
    <location>
        <begin position="421"/>
        <end position="448"/>
    </location>
</feature>
<evidence type="ECO:0000256" key="4">
    <source>
        <dbReference type="SAM" id="MobiDB-lite"/>
    </source>
</evidence>
<keyword evidence="2" id="KW-0378">Hydrolase</keyword>